<dbReference type="AlphaFoldDB" id="A0A1H3DYZ6"/>
<dbReference type="SMART" id="SM01043">
    <property type="entry name" value="BTAD"/>
    <property type="match status" value="1"/>
</dbReference>
<dbReference type="SUPFAM" id="SSF48452">
    <property type="entry name" value="TPR-like"/>
    <property type="match status" value="2"/>
</dbReference>
<dbReference type="Gene3D" id="3.40.50.300">
    <property type="entry name" value="P-loop containing nucleotide triphosphate hydrolases"/>
    <property type="match status" value="1"/>
</dbReference>
<dbReference type="EMBL" id="FNOY01000006">
    <property type="protein sequence ID" value="SDX71661.1"/>
    <property type="molecule type" value="Genomic_DNA"/>
</dbReference>
<dbReference type="InterPro" id="IPR005158">
    <property type="entry name" value="BTAD"/>
</dbReference>
<dbReference type="Gene3D" id="1.10.10.10">
    <property type="entry name" value="Winged helix-like DNA-binding domain superfamily/Winged helix DNA-binding domain"/>
    <property type="match status" value="1"/>
</dbReference>
<organism evidence="3 4">
    <name type="scientific">Nitrosomonas halophila</name>
    <dbReference type="NCBI Taxonomy" id="44576"/>
    <lineage>
        <taxon>Bacteria</taxon>
        <taxon>Pseudomonadati</taxon>
        <taxon>Pseudomonadota</taxon>
        <taxon>Betaproteobacteria</taxon>
        <taxon>Nitrosomonadales</taxon>
        <taxon>Nitrosomonadaceae</taxon>
        <taxon>Nitrosomonas</taxon>
    </lineage>
</organism>
<dbReference type="SUPFAM" id="SSF46894">
    <property type="entry name" value="C-terminal effector domain of the bipartite response regulators"/>
    <property type="match status" value="1"/>
</dbReference>
<dbReference type="Pfam" id="PF24883">
    <property type="entry name" value="NPHP3_N"/>
    <property type="match status" value="1"/>
</dbReference>
<dbReference type="OrthoDB" id="134985at2"/>
<dbReference type="PANTHER" id="PTHR35807">
    <property type="entry name" value="TRANSCRIPTIONAL REGULATOR REDD-RELATED"/>
    <property type="match status" value="1"/>
</dbReference>
<dbReference type="InterPro" id="IPR056884">
    <property type="entry name" value="NPHP3-like_N"/>
</dbReference>
<dbReference type="InterPro" id="IPR051677">
    <property type="entry name" value="AfsR-DnrI-RedD_regulator"/>
</dbReference>
<reference evidence="3 4" key="1">
    <citation type="submission" date="2016-10" db="EMBL/GenBank/DDBJ databases">
        <authorList>
            <person name="de Groot N.N."/>
        </authorList>
    </citation>
    <scope>NUCLEOTIDE SEQUENCE [LARGE SCALE GENOMIC DNA]</scope>
    <source>
        <strain evidence="3 4">Nm1</strain>
    </source>
</reference>
<accession>A0A1H3DYZ6</accession>
<evidence type="ECO:0000259" key="2">
    <source>
        <dbReference type="SMART" id="SM01043"/>
    </source>
</evidence>
<dbReference type="InterPro" id="IPR027417">
    <property type="entry name" value="P-loop_NTPase"/>
</dbReference>
<evidence type="ECO:0000256" key="1">
    <source>
        <dbReference type="ARBA" id="ARBA00022737"/>
    </source>
</evidence>
<proteinExistence type="predicted"/>
<dbReference type="Pfam" id="PF03704">
    <property type="entry name" value="BTAD"/>
    <property type="match status" value="1"/>
</dbReference>
<dbReference type="InterPro" id="IPR016032">
    <property type="entry name" value="Sig_transdc_resp-reg_C-effctor"/>
</dbReference>
<keyword evidence="1" id="KW-0677">Repeat</keyword>
<dbReference type="InterPro" id="IPR011990">
    <property type="entry name" value="TPR-like_helical_dom_sf"/>
</dbReference>
<dbReference type="InterPro" id="IPR059106">
    <property type="entry name" value="WHD_MalT"/>
</dbReference>
<dbReference type="RefSeq" id="WP_090411868.1">
    <property type="nucleotide sequence ID" value="NZ_FNOY01000006.1"/>
</dbReference>
<dbReference type="InterPro" id="IPR036388">
    <property type="entry name" value="WH-like_DNA-bd_sf"/>
</dbReference>
<dbReference type="Gene3D" id="1.25.40.10">
    <property type="entry name" value="Tetratricopeptide repeat domain"/>
    <property type="match status" value="1"/>
</dbReference>
<dbReference type="GO" id="GO:0003677">
    <property type="term" value="F:DNA binding"/>
    <property type="evidence" value="ECO:0007669"/>
    <property type="project" value="InterPro"/>
</dbReference>
<sequence>MRMHPARIVPPDHLHVFERTRLLALAEQRKAARLMWVSGPPGSGKTIFVRDVLEKRQASFLWYGIDGQDNNPADIIHFLSLAARKNHPHKKLNLPTRHPPGDARSLENFARGYFERLFTVLTTETVIVLDNCQEMEKSANFLPLLHAAVNQLPPGLQIICTSRNQLSPVLNRSLPPEQITEMGSRTLRFDGQESYSFLKWLNPYLDDQLIHRIQSWTEGWAAGMVMLAQSACIADRSYNPDSRTHLFDYLTSEVLAHIPPSLQVFLAANALLPQFTAETSAQLTGCRLAQQYLDEMAVRNFLTECSTKPDSLPIYRFHPLLRELLLQQAPALLTPDAWQHAQRKAAAILVKQDEAMLAMSLYQQLEDWSALKDILIQQAERLIRTGQALAVSQLMQAFPDGYLDADPWLNYWYAIALQSTAPCAAEQRLEISYRQFMIKRDAKGAYTAWQAAVESILFAWNDFSGVKRWLKRFEELRKQYLPCPVPAVDIQCQAKALHACATYHAHPADLHRLRKHCEAFFCTAPPGNAKYELAVALGSYYSLTTRPARLQMIVPCLQSALAEDTLSAPVRIMSAYLLLFLRLYAADTKKALEYAHQGLELSTLSKIGLFKHLLLTGIADCHIAEGNLTNAEDALFQAMKSVDLEQRGASALLYAHTAWIATLSGHLHYALEQNRQALRWAKLAHWGIGHVYALALEAQILTGLSQWRQAESTLSRLHKSVKDMPTPFTIIQYHMTDAWLAHAQRNETRTIDALKPLLRIMSAEQVYFCTNWQPKIVESLCLVAIEHDIEKAFAIRLLRRYRLPVHPPSYLAQWPWPVRIHSFGTLIVAAEGRPIEHCCKSQKKILELLESLVLLGGRHIQCDQLAEMLWPDADGDLARHALETSLHRLRKLIGKEAILLNAGLVSLNENYCWLDLWAFEATIVTLEQALQRNEPSPVIVKLTDRLLALYQDTFLKNTSTGPVILKQAQLLNKLCQALDQSIDYHERQGEIKQVCALLHKALEFRPLIEGNYRRLMIHYRNLGQPDRALQIYHQCHQILHQGFNLQLSNETRLLAQQLQQGQD</sequence>
<dbReference type="Proteomes" id="UP000198640">
    <property type="component" value="Unassembled WGS sequence"/>
</dbReference>
<feature type="domain" description="Bacterial transcriptional activator" evidence="2">
    <location>
        <begin position="914"/>
        <end position="1059"/>
    </location>
</feature>
<dbReference type="GO" id="GO:0006355">
    <property type="term" value="P:regulation of DNA-templated transcription"/>
    <property type="evidence" value="ECO:0007669"/>
    <property type="project" value="InterPro"/>
</dbReference>
<evidence type="ECO:0000313" key="3">
    <source>
        <dbReference type="EMBL" id="SDX71661.1"/>
    </source>
</evidence>
<name>A0A1H3DYZ6_9PROT</name>
<dbReference type="STRING" id="44576.SAMN05421881_100673"/>
<protein>
    <submittedName>
        <fullName evidence="3">Transcriptional activator domain-containing protein</fullName>
    </submittedName>
</protein>
<dbReference type="Pfam" id="PF25873">
    <property type="entry name" value="WHD_MalT"/>
    <property type="match status" value="1"/>
</dbReference>
<gene>
    <name evidence="3" type="ORF">SAMN05421881_100673</name>
</gene>
<keyword evidence="4" id="KW-1185">Reference proteome</keyword>
<dbReference type="SUPFAM" id="SSF52540">
    <property type="entry name" value="P-loop containing nucleoside triphosphate hydrolases"/>
    <property type="match status" value="1"/>
</dbReference>
<evidence type="ECO:0000313" key="4">
    <source>
        <dbReference type="Proteomes" id="UP000198640"/>
    </source>
</evidence>